<accession>A0AAN6FLE0</accession>
<keyword evidence="2" id="KW-0812">Transmembrane</keyword>
<sequence>MKSWLALCALLLARGSHGITTANSSSSSVFGSVYTDASSESTTYSTETTTKTSSFTSSVSSSASSNASSDSTVYTTETITSTDSTISSAPNSTTSTTPTSASATDVNNASTSALNTTTSTTAVNATTSHISSLWSTLVYPTDCNAYYSTASPSALPGWNATQNSAAFASASHCLSSLNSYALASADWERSNVYVWGSTYTSLEPIGIETETISTTEYRLTTLCDGIPRAVTGVNASSTLTTRTSTVTYLSTAREITYTSTISVSTAPFTTPPPSCSLDCRQCSFLYDAFDYSISSNDAVSAYSQTYNVPYDCPGAPDPFYNPGETVCYNSQGYRWLTASQTARRCAKSKWDGPNTFVINETITLTSPTVYVSFYDLSYVTVNERLNKSSSYNVNTLMGFSATDIQSQNGYHGSDGNHSFNYADLPPNPVPASAWFGQASCWFNKNDCIPIATAAYAPGLAFPSIFLQMSNFNSQWKGTSCQLGVEGDGIWDPPIACSSESSVAGPSTPAPVAYTTTSSALTSSPAAPSSTAALGPSQTSVPPSSQSSFTAEPVNNPSTSPAKSSSSPAANPPPANTPSSDALNTPVAGSSTPGSSPNAPSPNTPSSASNDVGGIIASVIGLSRTSTSAEGTPQNTQPAAAGPSSSTGAAGIIASIISQGTSTKAAQAPTTQQHPSSADPASAGPNTSASPADPNAPATANSTPARSAVFSVGSSTISAVVASSGRVVVAGSTYTPGQRFTVNGQVGSVGTSAIVVGGTSTIAFSAAPASTNAAVAQTAVVTAGGQTFTAARQGSGTVVVVGSSTLTAGGAAITVSGQVISAASSGLVVGSSTVDFAAVPAVSQAAAQTAVVTAGGQTFTASRQASGSVVVVGSSTLTAGGAAVTVSGQVFSAASSGLVVGSSTVGFAVGPAATQTAVVTAGGQPFTAIRLGASTVVVGQSTLTVGGAAVTVSGELFSAASFGLVVGGTSTAVFAAAPQATAVVTAGGAIYTATALGSGAVIIAGTTLSVGGPAATLSNGQVFSEASSGLVVDGSSTRAFSSGAAAVSSSGSRTAASGGASASAASSSPSSISKSGGMRLGDDIWLGGVWAILLCLMVLWR</sequence>
<feature type="compositionally biased region" description="Low complexity" evidence="1">
    <location>
        <begin position="635"/>
        <end position="646"/>
    </location>
</feature>
<feature type="compositionally biased region" description="Low complexity" evidence="1">
    <location>
        <begin position="519"/>
        <end position="547"/>
    </location>
</feature>
<feature type="region of interest" description="Disordered" evidence="1">
    <location>
        <begin position="83"/>
        <end position="108"/>
    </location>
</feature>
<feature type="region of interest" description="Disordered" evidence="1">
    <location>
        <begin position="659"/>
        <end position="701"/>
    </location>
</feature>
<feature type="signal peptide" evidence="3">
    <location>
        <begin position="1"/>
        <end position="18"/>
    </location>
</feature>
<protein>
    <recommendedName>
        <fullName evidence="6">Ig-like domain-containing protein</fullName>
    </recommendedName>
</protein>
<feature type="region of interest" description="Disordered" evidence="1">
    <location>
        <begin position="624"/>
        <end position="646"/>
    </location>
</feature>
<evidence type="ECO:0000313" key="5">
    <source>
        <dbReference type="Proteomes" id="UP001168146"/>
    </source>
</evidence>
<name>A0AAN6FLE0_9PEZI</name>
<dbReference type="EMBL" id="JASUXU010000029">
    <property type="protein sequence ID" value="KAK0319599.1"/>
    <property type="molecule type" value="Genomic_DNA"/>
</dbReference>
<dbReference type="AlphaFoldDB" id="A0AAN6FLE0"/>
<keyword evidence="3" id="KW-0732">Signal</keyword>
<organism evidence="4 5">
    <name type="scientific">Friedmanniomyces endolithicus</name>
    <dbReference type="NCBI Taxonomy" id="329885"/>
    <lineage>
        <taxon>Eukaryota</taxon>
        <taxon>Fungi</taxon>
        <taxon>Dikarya</taxon>
        <taxon>Ascomycota</taxon>
        <taxon>Pezizomycotina</taxon>
        <taxon>Dothideomycetes</taxon>
        <taxon>Dothideomycetidae</taxon>
        <taxon>Mycosphaerellales</taxon>
        <taxon>Teratosphaeriaceae</taxon>
        <taxon>Friedmanniomyces</taxon>
    </lineage>
</organism>
<feature type="chain" id="PRO_5042962732" description="Ig-like domain-containing protein" evidence="3">
    <location>
        <begin position="19"/>
        <end position="1100"/>
    </location>
</feature>
<keyword evidence="2" id="KW-1133">Transmembrane helix</keyword>
<keyword evidence="2" id="KW-0472">Membrane</keyword>
<evidence type="ECO:0000256" key="1">
    <source>
        <dbReference type="SAM" id="MobiDB-lite"/>
    </source>
</evidence>
<dbReference type="PANTHER" id="PTHR24216:SF65">
    <property type="entry name" value="PAXILLIN-LIKE PROTEIN 1"/>
    <property type="match status" value="1"/>
</dbReference>
<reference evidence="4" key="1">
    <citation type="submission" date="2021-12" db="EMBL/GenBank/DDBJ databases">
        <title>Black yeast isolated from Biological Soil Crust.</title>
        <authorList>
            <person name="Kurbessoian T."/>
        </authorList>
    </citation>
    <scope>NUCLEOTIDE SEQUENCE</scope>
    <source>
        <strain evidence="4">CCFEE 5208</strain>
    </source>
</reference>
<dbReference type="Proteomes" id="UP001168146">
    <property type="component" value="Unassembled WGS sequence"/>
</dbReference>
<feature type="compositionally biased region" description="Low complexity" evidence="1">
    <location>
        <begin position="554"/>
        <end position="568"/>
    </location>
</feature>
<evidence type="ECO:0000256" key="3">
    <source>
        <dbReference type="SAM" id="SignalP"/>
    </source>
</evidence>
<feature type="transmembrane region" description="Helical" evidence="2">
    <location>
        <begin position="1083"/>
        <end position="1099"/>
    </location>
</feature>
<proteinExistence type="predicted"/>
<feature type="compositionally biased region" description="Polar residues" evidence="1">
    <location>
        <begin position="663"/>
        <end position="675"/>
    </location>
</feature>
<evidence type="ECO:0000256" key="2">
    <source>
        <dbReference type="SAM" id="Phobius"/>
    </source>
</evidence>
<feature type="compositionally biased region" description="Low complexity" evidence="1">
    <location>
        <begin position="684"/>
        <end position="701"/>
    </location>
</feature>
<gene>
    <name evidence="4" type="ORF">LTR82_009304</name>
</gene>
<evidence type="ECO:0000313" key="4">
    <source>
        <dbReference type="EMBL" id="KAK0319599.1"/>
    </source>
</evidence>
<evidence type="ECO:0008006" key="6">
    <source>
        <dbReference type="Google" id="ProtNLM"/>
    </source>
</evidence>
<feature type="compositionally biased region" description="Polar residues" evidence="1">
    <location>
        <begin position="624"/>
        <end position="634"/>
    </location>
</feature>
<feature type="region of interest" description="Disordered" evidence="1">
    <location>
        <begin position="519"/>
        <end position="611"/>
    </location>
</feature>
<comment type="caution">
    <text evidence="4">The sequence shown here is derived from an EMBL/GenBank/DDBJ whole genome shotgun (WGS) entry which is preliminary data.</text>
</comment>
<feature type="compositionally biased region" description="Low complexity" evidence="1">
    <location>
        <begin position="587"/>
        <end position="597"/>
    </location>
</feature>
<dbReference type="PANTHER" id="PTHR24216">
    <property type="entry name" value="PAXILLIN-RELATED"/>
    <property type="match status" value="1"/>
</dbReference>